<evidence type="ECO:0000313" key="1">
    <source>
        <dbReference type="EMBL" id="PON76848.1"/>
    </source>
</evidence>
<name>A0A2P5DU76_PARAD</name>
<accession>A0A2P5DU76</accession>
<comment type="caution">
    <text evidence="1">The sequence shown here is derived from an EMBL/GenBank/DDBJ whole genome shotgun (WGS) entry which is preliminary data.</text>
</comment>
<dbReference type="AlphaFoldDB" id="A0A2P5DU76"/>
<reference evidence="2" key="1">
    <citation type="submission" date="2016-06" db="EMBL/GenBank/DDBJ databases">
        <title>Parallel loss of symbiosis genes in relatives of nitrogen-fixing non-legume Parasponia.</title>
        <authorList>
            <person name="Van Velzen R."/>
            <person name="Holmer R."/>
            <person name="Bu F."/>
            <person name="Rutten L."/>
            <person name="Van Zeijl A."/>
            <person name="Liu W."/>
            <person name="Santuari L."/>
            <person name="Cao Q."/>
            <person name="Sharma T."/>
            <person name="Shen D."/>
            <person name="Roswanjaya Y."/>
            <person name="Wardhani T."/>
            <person name="Kalhor M.S."/>
            <person name="Jansen J."/>
            <person name="Van den Hoogen J."/>
            <person name="Gungor B."/>
            <person name="Hartog M."/>
            <person name="Hontelez J."/>
            <person name="Verver J."/>
            <person name="Yang W.-C."/>
            <person name="Schijlen E."/>
            <person name="Repin R."/>
            <person name="Schilthuizen M."/>
            <person name="Schranz E."/>
            <person name="Heidstra R."/>
            <person name="Miyata K."/>
            <person name="Fedorova E."/>
            <person name="Kohlen W."/>
            <person name="Bisseling T."/>
            <person name="Smit S."/>
            <person name="Geurts R."/>
        </authorList>
    </citation>
    <scope>NUCLEOTIDE SEQUENCE [LARGE SCALE GENOMIC DNA]</scope>
    <source>
        <strain evidence="2">cv. WU1-14</strain>
    </source>
</reference>
<gene>
    <name evidence="1" type="ORF">PanWU01x14_031680</name>
</gene>
<proteinExistence type="predicted"/>
<dbReference type="EMBL" id="JXTB01000016">
    <property type="protein sequence ID" value="PON76848.1"/>
    <property type="molecule type" value="Genomic_DNA"/>
</dbReference>
<organism evidence="1 2">
    <name type="scientific">Parasponia andersonii</name>
    <name type="common">Sponia andersonii</name>
    <dbReference type="NCBI Taxonomy" id="3476"/>
    <lineage>
        <taxon>Eukaryota</taxon>
        <taxon>Viridiplantae</taxon>
        <taxon>Streptophyta</taxon>
        <taxon>Embryophyta</taxon>
        <taxon>Tracheophyta</taxon>
        <taxon>Spermatophyta</taxon>
        <taxon>Magnoliopsida</taxon>
        <taxon>eudicotyledons</taxon>
        <taxon>Gunneridae</taxon>
        <taxon>Pentapetalae</taxon>
        <taxon>rosids</taxon>
        <taxon>fabids</taxon>
        <taxon>Rosales</taxon>
        <taxon>Cannabaceae</taxon>
        <taxon>Parasponia</taxon>
    </lineage>
</organism>
<sequence>MLKIVMRQVGPDQFHGEMFPGSALATENQSWFHGVTSGEQDIVRRRGWQHEFRLVPHFHLRPLAMLNKAKKGFVGDSPDFGALHRIFERGREKDRERAKRK</sequence>
<keyword evidence="2" id="KW-1185">Reference proteome</keyword>
<protein>
    <submittedName>
        <fullName evidence="1">Uncharacterized protein</fullName>
    </submittedName>
</protein>
<dbReference type="Proteomes" id="UP000237105">
    <property type="component" value="Unassembled WGS sequence"/>
</dbReference>
<evidence type="ECO:0000313" key="2">
    <source>
        <dbReference type="Proteomes" id="UP000237105"/>
    </source>
</evidence>